<organism evidence="3">
    <name type="scientific">Streptomyces pristinaespiralis</name>
    <dbReference type="NCBI Taxonomy" id="38300"/>
    <lineage>
        <taxon>Bacteria</taxon>
        <taxon>Bacillati</taxon>
        <taxon>Actinomycetota</taxon>
        <taxon>Actinomycetes</taxon>
        <taxon>Kitasatosporales</taxon>
        <taxon>Streptomycetaceae</taxon>
        <taxon>Streptomyces</taxon>
    </lineage>
</organism>
<dbReference type="AlphaFoldDB" id="A0A0M4D432"/>
<evidence type="ECO:0000313" key="4">
    <source>
        <dbReference type="Proteomes" id="UP000060513"/>
    </source>
</evidence>
<dbReference type="PATRIC" id="fig|38300.4.peg.2545"/>
<feature type="domain" description="HTH luxR-type" evidence="2">
    <location>
        <begin position="137"/>
        <end position="202"/>
    </location>
</feature>
<dbReference type="InterPro" id="IPR000792">
    <property type="entry name" value="Tscrpt_reg_LuxR_C"/>
</dbReference>
<reference evidence="3 4" key="1">
    <citation type="submission" date="2015-08" db="EMBL/GenBank/DDBJ databases">
        <title>Genome sequence of the pristinamycin over-producing bacterium Streptomyces pristinaespiralis HCCB10218.</title>
        <authorList>
            <person name="Tian J."/>
            <person name="Yang J."/>
            <person name="Li L."/>
            <person name="Ruan L."/>
            <person name="Wei W."/>
            <person name="Zheng G."/>
            <person name="Wei Z."/>
            <person name="Yang S."/>
            <person name="Ge M."/>
            <person name="Jiang W."/>
            <person name="Lu Y."/>
        </authorList>
    </citation>
    <scope>NUCLEOTIDE SEQUENCE [LARGE SCALE GENOMIC DNA]</scope>
    <source>
        <strain evidence="3 4">HCCB 10218</strain>
    </source>
</reference>
<gene>
    <name evidence="3" type="ORF">SPRI_2410</name>
</gene>
<sequence length="204" mass="21547">MAGIPKGWEMIRVTVVYEAGLLRAALEELLRCGGDFDVSSASHWPQRPIPGASVPDVYVVDAECLEPARAADRTATGRGALVALVPAQRPGVLRRAHQAGALGFVDKDGSKSRLLTAVRRAAKGDRFVDEALAAGFLAAAEMPLTQRELSVLALAAKGEPIADVAASLHLSEGTVRNYMASVIRKVGARNRVDAIRIAQGAGWT</sequence>
<dbReference type="PANTHER" id="PTHR43214:SF42">
    <property type="entry name" value="TRANSCRIPTIONAL REGULATORY PROTEIN DESR"/>
    <property type="match status" value="1"/>
</dbReference>
<dbReference type="PROSITE" id="PS50043">
    <property type="entry name" value="HTH_LUXR_2"/>
    <property type="match status" value="1"/>
</dbReference>
<dbReference type="InterPro" id="IPR011006">
    <property type="entry name" value="CheY-like_superfamily"/>
</dbReference>
<dbReference type="SUPFAM" id="SSF52172">
    <property type="entry name" value="CheY-like"/>
    <property type="match status" value="1"/>
</dbReference>
<keyword evidence="1" id="KW-0238">DNA-binding</keyword>
<dbReference type="GO" id="GO:0003677">
    <property type="term" value="F:DNA binding"/>
    <property type="evidence" value="ECO:0007669"/>
    <property type="project" value="UniProtKB-KW"/>
</dbReference>
<dbReference type="EMBL" id="CP011340">
    <property type="protein sequence ID" value="ALC20716.1"/>
    <property type="molecule type" value="Genomic_DNA"/>
</dbReference>
<dbReference type="Proteomes" id="UP000060513">
    <property type="component" value="Chromosome"/>
</dbReference>
<evidence type="ECO:0000313" key="3">
    <source>
        <dbReference type="EMBL" id="ALC20716.1"/>
    </source>
</evidence>
<evidence type="ECO:0000259" key="2">
    <source>
        <dbReference type="PROSITE" id="PS50043"/>
    </source>
</evidence>
<dbReference type="Gene3D" id="1.10.10.10">
    <property type="entry name" value="Winged helix-like DNA-binding domain superfamily/Winged helix DNA-binding domain"/>
    <property type="match status" value="1"/>
</dbReference>
<dbReference type="GO" id="GO:0006355">
    <property type="term" value="P:regulation of DNA-templated transcription"/>
    <property type="evidence" value="ECO:0007669"/>
    <property type="project" value="InterPro"/>
</dbReference>
<dbReference type="Gene3D" id="3.40.50.2300">
    <property type="match status" value="1"/>
</dbReference>
<evidence type="ECO:0000256" key="1">
    <source>
        <dbReference type="ARBA" id="ARBA00023125"/>
    </source>
</evidence>
<dbReference type="Pfam" id="PF00196">
    <property type="entry name" value="GerE"/>
    <property type="match status" value="1"/>
</dbReference>
<dbReference type="CDD" id="cd06170">
    <property type="entry name" value="LuxR_C_like"/>
    <property type="match status" value="1"/>
</dbReference>
<dbReference type="SUPFAM" id="SSF46894">
    <property type="entry name" value="C-terminal effector domain of the bipartite response regulators"/>
    <property type="match status" value="1"/>
</dbReference>
<dbReference type="PRINTS" id="PR00038">
    <property type="entry name" value="HTHLUXR"/>
</dbReference>
<proteinExistence type="predicted"/>
<dbReference type="OMA" id="VRNYMAT"/>
<protein>
    <submittedName>
        <fullName evidence="3">Two-component system response regulator</fullName>
    </submittedName>
</protein>
<accession>A0A0M4D432</accession>
<dbReference type="InterPro" id="IPR039420">
    <property type="entry name" value="WalR-like"/>
</dbReference>
<dbReference type="STRING" id="38300.SPRI_2410"/>
<dbReference type="KEGG" id="spri:SPRI_2410"/>
<dbReference type="SMART" id="SM00421">
    <property type="entry name" value="HTH_LUXR"/>
    <property type="match status" value="1"/>
</dbReference>
<dbReference type="InterPro" id="IPR036388">
    <property type="entry name" value="WH-like_DNA-bd_sf"/>
</dbReference>
<name>A0A0M4D432_STRPR</name>
<dbReference type="InterPro" id="IPR016032">
    <property type="entry name" value="Sig_transdc_resp-reg_C-effctor"/>
</dbReference>
<dbReference type="PANTHER" id="PTHR43214">
    <property type="entry name" value="TWO-COMPONENT RESPONSE REGULATOR"/>
    <property type="match status" value="1"/>
</dbReference>